<dbReference type="Proteomes" id="UP000441208">
    <property type="component" value="Unassembled WGS sequence"/>
</dbReference>
<dbReference type="Proteomes" id="UP000440732">
    <property type="component" value="Unassembled WGS sequence"/>
</dbReference>
<dbReference type="EMBL" id="QXGE01002346">
    <property type="protein sequence ID" value="KAE9282680.1"/>
    <property type="molecule type" value="Genomic_DNA"/>
</dbReference>
<dbReference type="Proteomes" id="UP000440367">
    <property type="component" value="Unassembled WGS sequence"/>
</dbReference>
<sequence>MSYRLNESAAQFSTLDSETGVFASTFDETDP</sequence>
<evidence type="ECO:0000313" key="9">
    <source>
        <dbReference type="Proteomes" id="UP000440732"/>
    </source>
</evidence>
<reference evidence="6 7" key="1">
    <citation type="submission" date="2018-08" db="EMBL/GenBank/DDBJ databases">
        <title>Genomic investigation of the strawberry pathogen Phytophthora fragariae indicates pathogenicity is determined by transcriptional variation in three key races.</title>
        <authorList>
            <person name="Adams T.M."/>
            <person name="Armitage A.D."/>
            <person name="Sobczyk M.K."/>
            <person name="Bates H.J."/>
            <person name="Dunwell J.M."/>
            <person name="Nellist C.F."/>
            <person name="Harrison R.J."/>
        </authorList>
    </citation>
    <scope>NUCLEOTIDE SEQUENCE [LARGE SCALE GENOMIC DNA]</scope>
    <source>
        <strain evidence="5 7">A4</strain>
        <strain evidence="4 8">BC-1</strain>
        <strain evidence="3 6">NOV-27</strain>
        <strain evidence="2 9">NOV-5</strain>
        <strain evidence="1 10">NOV-71</strain>
    </source>
</reference>
<dbReference type="EMBL" id="QXFZ01001489">
    <property type="protein sequence ID" value="KAE9089603.1"/>
    <property type="molecule type" value="Genomic_DNA"/>
</dbReference>
<dbReference type="AlphaFoldDB" id="A0A6A4ABU7"/>
<dbReference type="Proteomes" id="UP000437068">
    <property type="component" value="Unassembled WGS sequence"/>
</dbReference>
<dbReference type="EMBL" id="QXGB01001358">
    <property type="protein sequence ID" value="KAE9192153.1"/>
    <property type="molecule type" value="Genomic_DNA"/>
</dbReference>
<keyword evidence="6" id="KW-1185">Reference proteome</keyword>
<evidence type="ECO:0000313" key="10">
    <source>
        <dbReference type="Proteomes" id="UP000441208"/>
    </source>
</evidence>
<comment type="caution">
    <text evidence="4">The sequence shown here is derived from an EMBL/GenBank/DDBJ whole genome shotgun (WGS) entry which is preliminary data.</text>
</comment>
<evidence type="ECO:0000313" key="1">
    <source>
        <dbReference type="EMBL" id="KAE9089603.1"/>
    </source>
</evidence>
<evidence type="ECO:0000313" key="6">
    <source>
        <dbReference type="Proteomes" id="UP000433483"/>
    </source>
</evidence>
<name>A0A6A4ABU7_9STRA</name>
<proteinExistence type="predicted"/>
<evidence type="ECO:0000313" key="8">
    <source>
        <dbReference type="Proteomes" id="UP000440367"/>
    </source>
</evidence>
<organism evidence="4 8">
    <name type="scientific">Phytophthora fragariae</name>
    <dbReference type="NCBI Taxonomy" id="53985"/>
    <lineage>
        <taxon>Eukaryota</taxon>
        <taxon>Sar</taxon>
        <taxon>Stramenopiles</taxon>
        <taxon>Oomycota</taxon>
        <taxon>Peronosporomycetes</taxon>
        <taxon>Peronosporales</taxon>
        <taxon>Peronosporaceae</taxon>
        <taxon>Phytophthora</taxon>
    </lineage>
</organism>
<dbReference type="Proteomes" id="UP000433483">
    <property type="component" value="Unassembled WGS sequence"/>
</dbReference>
<evidence type="ECO:0000313" key="7">
    <source>
        <dbReference type="Proteomes" id="UP000437068"/>
    </source>
</evidence>
<evidence type="ECO:0000313" key="3">
    <source>
        <dbReference type="EMBL" id="KAE9192153.1"/>
    </source>
</evidence>
<dbReference type="EMBL" id="QXGD01000046">
    <property type="protein sequence ID" value="KAE9256466.1"/>
    <property type="molecule type" value="Genomic_DNA"/>
</dbReference>
<evidence type="ECO:0000313" key="5">
    <source>
        <dbReference type="EMBL" id="KAE9282680.1"/>
    </source>
</evidence>
<protein>
    <submittedName>
        <fullName evidence="4">Uncharacterized protein</fullName>
    </submittedName>
</protein>
<evidence type="ECO:0000313" key="2">
    <source>
        <dbReference type="EMBL" id="KAE9098913.1"/>
    </source>
</evidence>
<gene>
    <name evidence="5" type="ORF">PF001_g23187</name>
    <name evidence="4" type="ORF">PF002_g1845</name>
    <name evidence="3" type="ORF">PF005_g18571</name>
    <name evidence="2" type="ORF">PF006_g23252</name>
    <name evidence="1" type="ORF">PF007_g19537</name>
</gene>
<accession>A0A6A4ABU7</accession>
<dbReference type="EMBL" id="QXGA01002374">
    <property type="protein sequence ID" value="KAE9098913.1"/>
    <property type="molecule type" value="Genomic_DNA"/>
</dbReference>
<evidence type="ECO:0000313" key="4">
    <source>
        <dbReference type="EMBL" id="KAE9256466.1"/>
    </source>
</evidence>